<evidence type="ECO:0000313" key="8">
    <source>
        <dbReference type="EMBL" id="KDQ10239.1"/>
    </source>
</evidence>
<dbReference type="InterPro" id="IPR003604">
    <property type="entry name" value="Matrin/U1-like-C_Znf_C2H2"/>
</dbReference>
<keyword evidence="1" id="KW-0479">Metal-binding</keyword>
<dbReference type="Proteomes" id="UP000027195">
    <property type="component" value="Unassembled WGS sequence"/>
</dbReference>
<dbReference type="PROSITE" id="PS00028">
    <property type="entry name" value="ZINC_FINGER_C2H2_1"/>
    <property type="match status" value="2"/>
</dbReference>
<dbReference type="EMBL" id="KL198069">
    <property type="protein sequence ID" value="KDQ10239.1"/>
    <property type="molecule type" value="Genomic_DNA"/>
</dbReference>
<dbReference type="InParanoid" id="A0A067M3V0"/>
<evidence type="ECO:0000256" key="2">
    <source>
        <dbReference type="ARBA" id="ARBA00022737"/>
    </source>
</evidence>
<dbReference type="InterPro" id="IPR036236">
    <property type="entry name" value="Znf_C2H2_sf"/>
</dbReference>
<dbReference type="OrthoDB" id="654211at2759"/>
<dbReference type="PANTHER" id="PTHR24379:SF121">
    <property type="entry name" value="C2H2-TYPE DOMAIN-CONTAINING PROTEIN"/>
    <property type="match status" value="1"/>
</dbReference>
<dbReference type="HOGENOM" id="CLU_1175241_0_0_1"/>
<evidence type="ECO:0000256" key="3">
    <source>
        <dbReference type="ARBA" id="ARBA00022771"/>
    </source>
</evidence>
<organism evidence="8 9">
    <name type="scientific">Botryobasidium botryosum (strain FD-172 SS1)</name>
    <dbReference type="NCBI Taxonomy" id="930990"/>
    <lineage>
        <taxon>Eukaryota</taxon>
        <taxon>Fungi</taxon>
        <taxon>Dikarya</taxon>
        <taxon>Basidiomycota</taxon>
        <taxon>Agaricomycotina</taxon>
        <taxon>Agaricomycetes</taxon>
        <taxon>Cantharellales</taxon>
        <taxon>Botryobasidiaceae</taxon>
        <taxon>Botryobasidium</taxon>
    </lineage>
</organism>
<sequence>MPRTSPSSQTASSAHRTGFMCESCYIPFTNQAHLRRHVQAKHNSNPTKYHCPVQGCTHETQQQSNLKAHLALKHSATRPHFCYVCSKGFKLIPHLRKHEQSRSHLVKCAQFMPNRQFSINLHSPTSATSADTVDNFLLNPGDSVDLYNPTISTDTVESLLANPGDSTRSYSDSPSPYSDAPSPASLMWPIDIEALIANLPHPEMFTPAYYDPPSSRDAQHENRTSSRRESRRTSPY</sequence>
<feature type="compositionally biased region" description="Low complexity" evidence="6">
    <location>
        <begin position="169"/>
        <end position="178"/>
    </location>
</feature>
<dbReference type="GO" id="GO:0003676">
    <property type="term" value="F:nucleic acid binding"/>
    <property type="evidence" value="ECO:0007669"/>
    <property type="project" value="InterPro"/>
</dbReference>
<dbReference type="STRING" id="930990.A0A067M3V0"/>
<dbReference type="Pfam" id="PF00096">
    <property type="entry name" value="zf-C2H2"/>
    <property type="match status" value="1"/>
</dbReference>
<keyword evidence="3 5" id="KW-0863">Zinc-finger</keyword>
<feature type="domain" description="C2H2-type" evidence="7">
    <location>
        <begin position="19"/>
        <end position="47"/>
    </location>
</feature>
<keyword evidence="4" id="KW-0862">Zinc</keyword>
<dbReference type="SMART" id="SM00451">
    <property type="entry name" value="ZnF_U1"/>
    <property type="match status" value="2"/>
</dbReference>
<dbReference type="SUPFAM" id="SSF57667">
    <property type="entry name" value="beta-beta-alpha zinc fingers"/>
    <property type="match status" value="1"/>
</dbReference>
<dbReference type="InterPro" id="IPR013087">
    <property type="entry name" value="Znf_C2H2_type"/>
</dbReference>
<proteinExistence type="predicted"/>
<dbReference type="PANTHER" id="PTHR24379">
    <property type="entry name" value="KRAB AND ZINC FINGER DOMAIN-CONTAINING"/>
    <property type="match status" value="1"/>
</dbReference>
<evidence type="ECO:0000256" key="1">
    <source>
        <dbReference type="ARBA" id="ARBA00022723"/>
    </source>
</evidence>
<evidence type="ECO:0000256" key="6">
    <source>
        <dbReference type="SAM" id="MobiDB-lite"/>
    </source>
</evidence>
<keyword evidence="2" id="KW-0677">Repeat</keyword>
<evidence type="ECO:0000256" key="5">
    <source>
        <dbReference type="PROSITE-ProRule" id="PRU00042"/>
    </source>
</evidence>
<evidence type="ECO:0000256" key="4">
    <source>
        <dbReference type="ARBA" id="ARBA00022833"/>
    </source>
</evidence>
<feature type="region of interest" description="Disordered" evidence="6">
    <location>
        <begin position="159"/>
        <end position="178"/>
    </location>
</feature>
<gene>
    <name evidence="8" type="ORF">BOTBODRAFT_496535</name>
</gene>
<dbReference type="AlphaFoldDB" id="A0A067M3V0"/>
<evidence type="ECO:0000313" key="9">
    <source>
        <dbReference type="Proteomes" id="UP000027195"/>
    </source>
</evidence>
<dbReference type="PROSITE" id="PS50157">
    <property type="entry name" value="ZINC_FINGER_C2H2_2"/>
    <property type="match status" value="2"/>
</dbReference>
<dbReference type="Gene3D" id="3.30.160.60">
    <property type="entry name" value="Classic Zinc Finger"/>
    <property type="match status" value="1"/>
</dbReference>
<feature type="compositionally biased region" description="Basic and acidic residues" evidence="6">
    <location>
        <begin position="217"/>
        <end position="236"/>
    </location>
</feature>
<keyword evidence="9" id="KW-1185">Reference proteome</keyword>
<feature type="region of interest" description="Disordered" evidence="6">
    <location>
        <begin position="207"/>
        <end position="236"/>
    </location>
</feature>
<dbReference type="GO" id="GO:0008270">
    <property type="term" value="F:zinc ion binding"/>
    <property type="evidence" value="ECO:0007669"/>
    <property type="project" value="UniProtKB-KW"/>
</dbReference>
<feature type="domain" description="C2H2-type" evidence="7">
    <location>
        <begin position="49"/>
        <end position="79"/>
    </location>
</feature>
<dbReference type="SMART" id="SM00355">
    <property type="entry name" value="ZnF_C2H2"/>
    <property type="match status" value="3"/>
</dbReference>
<accession>A0A067M3V0</accession>
<reference evidence="9" key="1">
    <citation type="journal article" date="2014" name="Proc. Natl. Acad. Sci. U.S.A.">
        <title>Extensive sampling of basidiomycete genomes demonstrates inadequacy of the white-rot/brown-rot paradigm for wood decay fungi.</title>
        <authorList>
            <person name="Riley R."/>
            <person name="Salamov A.A."/>
            <person name="Brown D.W."/>
            <person name="Nagy L.G."/>
            <person name="Floudas D."/>
            <person name="Held B.W."/>
            <person name="Levasseur A."/>
            <person name="Lombard V."/>
            <person name="Morin E."/>
            <person name="Otillar R."/>
            <person name="Lindquist E.A."/>
            <person name="Sun H."/>
            <person name="LaButti K.M."/>
            <person name="Schmutz J."/>
            <person name="Jabbour D."/>
            <person name="Luo H."/>
            <person name="Baker S.E."/>
            <person name="Pisabarro A.G."/>
            <person name="Walton J.D."/>
            <person name="Blanchette R.A."/>
            <person name="Henrissat B."/>
            <person name="Martin F."/>
            <person name="Cullen D."/>
            <person name="Hibbett D.S."/>
            <person name="Grigoriev I.V."/>
        </authorList>
    </citation>
    <scope>NUCLEOTIDE SEQUENCE [LARGE SCALE GENOMIC DNA]</scope>
    <source>
        <strain evidence="9">FD-172 SS1</strain>
    </source>
</reference>
<protein>
    <recommendedName>
        <fullName evidence="7">C2H2-type domain-containing protein</fullName>
    </recommendedName>
</protein>
<evidence type="ECO:0000259" key="7">
    <source>
        <dbReference type="PROSITE" id="PS50157"/>
    </source>
</evidence>
<name>A0A067M3V0_BOTB1</name>